<accession>A0ABU8SYR5</accession>
<organism evidence="1 2">
    <name type="scientific">Pseudoalteromonas lipolytica</name>
    <dbReference type="NCBI Taxonomy" id="570156"/>
    <lineage>
        <taxon>Bacteria</taxon>
        <taxon>Pseudomonadati</taxon>
        <taxon>Pseudomonadota</taxon>
        <taxon>Gammaproteobacteria</taxon>
        <taxon>Alteromonadales</taxon>
        <taxon>Pseudoalteromonadaceae</taxon>
        <taxon>Pseudoalteromonas</taxon>
    </lineage>
</organism>
<sequence>MFLQNDDALEIPHGNSSVWRYMSTWKFEQLLINSTLFFPNANALSDQYEVTIPASVKNKKEMIYLMMVLLGTILKVNWKLFFGTPILRKIVSLSTAGH</sequence>
<evidence type="ECO:0000313" key="1">
    <source>
        <dbReference type="EMBL" id="MEJ6498184.1"/>
    </source>
</evidence>
<comment type="caution">
    <text evidence="1">The sequence shown here is derived from an EMBL/GenBank/DDBJ whole genome shotgun (WGS) entry which is preliminary data.</text>
</comment>
<reference evidence="1 2" key="1">
    <citation type="submission" date="2023-01" db="EMBL/GenBank/DDBJ databases">
        <title>Trichodesmium-associated heterotrophic epibiont bacteria.</title>
        <authorList>
            <person name="Cleveland C.S."/>
            <person name="Webb E.A."/>
        </authorList>
    </citation>
    <scope>NUCLEOTIDE SEQUENCE [LARGE SCALE GENOMIC DNA]</scope>
    <source>
        <strain evidence="1 2">USCH2</strain>
    </source>
</reference>
<proteinExistence type="predicted"/>
<name>A0ABU8SYR5_9GAMM</name>
<dbReference type="RefSeq" id="WP_339982288.1">
    <property type="nucleotide sequence ID" value="NZ_JAQPZS010000025.1"/>
</dbReference>
<evidence type="ECO:0000313" key="2">
    <source>
        <dbReference type="Proteomes" id="UP001377972"/>
    </source>
</evidence>
<keyword evidence="2" id="KW-1185">Reference proteome</keyword>
<dbReference type="EMBL" id="JAQPZS010000025">
    <property type="protein sequence ID" value="MEJ6498184.1"/>
    <property type="molecule type" value="Genomic_DNA"/>
</dbReference>
<protein>
    <submittedName>
        <fullName evidence="1">Uncharacterized protein</fullName>
    </submittedName>
</protein>
<dbReference type="Proteomes" id="UP001377972">
    <property type="component" value="Unassembled WGS sequence"/>
</dbReference>
<gene>
    <name evidence="1" type="ORF">PQI24_19285</name>
</gene>